<dbReference type="GO" id="GO:0009306">
    <property type="term" value="P:protein secretion"/>
    <property type="evidence" value="ECO:0007669"/>
    <property type="project" value="InterPro"/>
</dbReference>
<evidence type="ECO:0000313" key="7">
    <source>
        <dbReference type="Proteomes" id="UP000440694"/>
    </source>
</evidence>
<dbReference type="Pfam" id="PF00263">
    <property type="entry name" value="Secretin"/>
    <property type="match status" value="1"/>
</dbReference>
<evidence type="ECO:0000259" key="4">
    <source>
        <dbReference type="Pfam" id="PF00263"/>
    </source>
</evidence>
<name>A0A6I3KP45_9HYPH</name>
<dbReference type="RefSeq" id="WP_154740087.1">
    <property type="nucleotide sequence ID" value="NZ_WMBQ01000002.1"/>
</dbReference>
<keyword evidence="7" id="KW-1185">Reference proteome</keyword>
<dbReference type="GO" id="GO:0015627">
    <property type="term" value="C:type II protein secretion system complex"/>
    <property type="evidence" value="ECO:0007669"/>
    <property type="project" value="TreeGrafter"/>
</dbReference>
<evidence type="ECO:0000313" key="6">
    <source>
        <dbReference type="EMBL" id="MTD95552.1"/>
    </source>
</evidence>
<evidence type="ECO:0000256" key="2">
    <source>
        <dbReference type="SAM" id="MobiDB-lite"/>
    </source>
</evidence>
<evidence type="ECO:0000256" key="3">
    <source>
        <dbReference type="SAM" id="SignalP"/>
    </source>
</evidence>
<dbReference type="AlphaFoldDB" id="A0A6I3KP45"/>
<dbReference type="InterPro" id="IPR032789">
    <property type="entry name" value="T2SS-T3SS_pil_N"/>
</dbReference>
<feature type="domain" description="Type II/III secretion system secretin-like" evidence="4">
    <location>
        <begin position="351"/>
        <end position="512"/>
    </location>
</feature>
<feature type="compositionally biased region" description="Low complexity" evidence="2">
    <location>
        <begin position="189"/>
        <end position="207"/>
    </location>
</feature>
<dbReference type="Proteomes" id="UP000440694">
    <property type="component" value="Unassembled WGS sequence"/>
</dbReference>
<protein>
    <submittedName>
        <fullName evidence="6">Type II and III secretion system protein family protein</fullName>
    </submittedName>
</protein>
<dbReference type="InterPro" id="IPR004846">
    <property type="entry name" value="T2SS/T3SS_dom"/>
</dbReference>
<comment type="similarity">
    <text evidence="1">Belongs to the bacterial secretin family.</text>
</comment>
<dbReference type="InterPro" id="IPR001775">
    <property type="entry name" value="GspD/PilQ"/>
</dbReference>
<comment type="caution">
    <text evidence="6">The sequence shown here is derived from an EMBL/GenBank/DDBJ whole genome shotgun (WGS) entry which is preliminary data.</text>
</comment>
<feature type="region of interest" description="Disordered" evidence="2">
    <location>
        <begin position="189"/>
        <end position="228"/>
    </location>
</feature>
<feature type="domain" description="Pilus formation protein N-terminal" evidence="5">
    <location>
        <begin position="56"/>
        <end position="124"/>
    </location>
</feature>
<sequence>MRTTLKWARASMAAVFFVTTCVADVRAADMPGKAGGQAANDSVLRIPANAAFPLSKRVDLGVGRSLIVQFPVPLKDVLVSDPAVLDAVVQSADRVFLIAKGTGQTNAFFFDEYGQQILSLEVAIGADLSALDSLITRLIPGSNVRSEIAGRALVLTGSVRTPIDSNRAAQIAAQFAAANAEVGSIINSSAPSATNNSQTTTSNTTNIGGRGSSYQRTNDPGGGSNSDAADVYGAKPVINLLTVEGEEQVMLRVSVAEVQRTTLKQFGINIGAMVNSGNFTTAVLSSNGLPLTAAALGTLPTPGIGSAGDIAGALQFFNNGPAAAAGTAFGNSGVATLWQSGNQAVGGALRALERDGLIKTLAEPNLTAVSGEPAKFLAGGEYPVPVVDSLGQVSVVYKEYGIGLAFTPVVLSEGRISLKIESEVSELTLEGAVVLSGIQIPALKKRQANSTVELPSGGSIAIAGLLSEDSRRNIDGFPGLKDLPILGTLFRSNDFQRHETELVVIVTPYMVRPVARQELARPLDGLADPTDRKANFLGHINRIYGGGRPAPVGDLKGDYGFIVE</sequence>
<organism evidence="6 7">
    <name type="scientific">Hyphomicrobium album</name>
    <dbReference type="NCBI Taxonomy" id="2665159"/>
    <lineage>
        <taxon>Bacteria</taxon>
        <taxon>Pseudomonadati</taxon>
        <taxon>Pseudomonadota</taxon>
        <taxon>Alphaproteobacteria</taxon>
        <taxon>Hyphomicrobiales</taxon>
        <taxon>Hyphomicrobiaceae</taxon>
        <taxon>Hyphomicrobium</taxon>
    </lineage>
</organism>
<evidence type="ECO:0000256" key="1">
    <source>
        <dbReference type="RuleBase" id="RU004003"/>
    </source>
</evidence>
<reference evidence="6 7" key="1">
    <citation type="submission" date="2019-11" db="EMBL/GenBank/DDBJ databases">
        <title>Identification of a novel strain.</title>
        <authorList>
            <person name="Xu Q."/>
            <person name="Wang G."/>
        </authorList>
    </citation>
    <scope>NUCLEOTIDE SEQUENCE [LARGE SCALE GENOMIC DNA]</scope>
    <source>
        <strain evidence="7">xq</strain>
    </source>
</reference>
<feature type="signal peptide" evidence="3">
    <location>
        <begin position="1"/>
        <end position="23"/>
    </location>
</feature>
<dbReference type="EMBL" id="WMBQ01000002">
    <property type="protein sequence ID" value="MTD95552.1"/>
    <property type="molecule type" value="Genomic_DNA"/>
</dbReference>
<dbReference type="PRINTS" id="PR00811">
    <property type="entry name" value="BCTERIALGSPD"/>
</dbReference>
<dbReference type="PANTHER" id="PTHR30332">
    <property type="entry name" value="PROBABLE GENERAL SECRETION PATHWAY PROTEIN D"/>
    <property type="match status" value="1"/>
</dbReference>
<accession>A0A6I3KP45</accession>
<dbReference type="Pfam" id="PF13629">
    <property type="entry name" value="T2SS-T3SS_pil_N"/>
    <property type="match status" value="1"/>
</dbReference>
<evidence type="ECO:0000259" key="5">
    <source>
        <dbReference type="Pfam" id="PF13629"/>
    </source>
</evidence>
<dbReference type="InterPro" id="IPR050810">
    <property type="entry name" value="Bact_Secretion_Sys_Channel"/>
</dbReference>
<proteinExistence type="inferred from homology"/>
<feature type="chain" id="PRO_5026328910" evidence="3">
    <location>
        <begin position="24"/>
        <end position="564"/>
    </location>
</feature>
<keyword evidence="3" id="KW-0732">Signal</keyword>
<gene>
    <name evidence="6" type="ORF">GIW81_14525</name>
</gene>
<dbReference type="PANTHER" id="PTHR30332:SF17">
    <property type="entry name" value="TYPE IV PILIATION SYSTEM PROTEIN DR_0774-RELATED"/>
    <property type="match status" value="1"/>
</dbReference>